<evidence type="ECO:0000313" key="3">
    <source>
        <dbReference type="EMBL" id="SKB25272.1"/>
    </source>
</evidence>
<name>A0A1T4ZRA4_9FIRM</name>
<reference evidence="4" key="1">
    <citation type="submission" date="2017-02" db="EMBL/GenBank/DDBJ databases">
        <authorList>
            <person name="Varghese N."/>
            <person name="Submissions S."/>
        </authorList>
    </citation>
    <scope>NUCLEOTIDE SEQUENCE [LARGE SCALE GENOMIC DNA]</scope>
    <source>
        <strain evidence="4">ATCC 35199</strain>
    </source>
</reference>
<dbReference type="GO" id="GO:0009294">
    <property type="term" value="P:DNA-mediated transformation"/>
    <property type="evidence" value="ECO:0007669"/>
    <property type="project" value="InterPro"/>
</dbReference>
<dbReference type="InterPro" id="IPR003488">
    <property type="entry name" value="DprA"/>
</dbReference>
<comment type="similarity">
    <text evidence="1">Belongs to the DprA/Smf family.</text>
</comment>
<organism evidence="3 4">
    <name type="scientific">Acetoanaerobium noterae</name>
    <dbReference type="NCBI Taxonomy" id="745369"/>
    <lineage>
        <taxon>Bacteria</taxon>
        <taxon>Bacillati</taxon>
        <taxon>Bacillota</taxon>
        <taxon>Clostridia</taxon>
        <taxon>Peptostreptococcales</taxon>
        <taxon>Filifactoraceae</taxon>
        <taxon>Acetoanaerobium</taxon>
    </lineage>
</organism>
<evidence type="ECO:0000313" key="4">
    <source>
        <dbReference type="Proteomes" id="UP000243406"/>
    </source>
</evidence>
<proteinExistence type="inferred from homology"/>
<dbReference type="InterPro" id="IPR057666">
    <property type="entry name" value="DrpA_SLOG"/>
</dbReference>
<evidence type="ECO:0000259" key="2">
    <source>
        <dbReference type="Pfam" id="PF02481"/>
    </source>
</evidence>
<gene>
    <name evidence="3" type="ORF">SAMN02745120_0274</name>
</gene>
<dbReference type="Pfam" id="PF02481">
    <property type="entry name" value="DNA_processg_A"/>
    <property type="match status" value="1"/>
</dbReference>
<feature type="domain" description="Smf/DprA SLOG" evidence="2">
    <location>
        <begin position="73"/>
        <end position="282"/>
    </location>
</feature>
<dbReference type="SUPFAM" id="SSF102405">
    <property type="entry name" value="MCP/YpsA-like"/>
    <property type="match status" value="1"/>
</dbReference>
<dbReference type="EMBL" id="FUYN01000001">
    <property type="protein sequence ID" value="SKB25272.1"/>
    <property type="molecule type" value="Genomic_DNA"/>
</dbReference>
<dbReference type="Gene3D" id="3.40.50.450">
    <property type="match status" value="1"/>
</dbReference>
<protein>
    <submittedName>
        <fullName evidence="3">DNA processing protein</fullName>
    </submittedName>
</protein>
<dbReference type="PANTHER" id="PTHR43022:SF1">
    <property type="entry name" value="PROTEIN SMF"/>
    <property type="match status" value="1"/>
</dbReference>
<dbReference type="NCBIfam" id="TIGR00732">
    <property type="entry name" value="dprA"/>
    <property type="match status" value="1"/>
</dbReference>
<dbReference type="RefSeq" id="WP_079588263.1">
    <property type="nucleotide sequence ID" value="NZ_FUYN01000001.1"/>
</dbReference>
<dbReference type="Proteomes" id="UP000243406">
    <property type="component" value="Unassembled WGS sequence"/>
</dbReference>
<evidence type="ECO:0000256" key="1">
    <source>
        <dbReference type="ARBA" id="ARBA00006525"/>
    </source>
</evidence>
<dbReference type="PANTHER" id="PTHR43022">
    <property type="entry name" value="PROTEIN SMF"/>
    <property type="match status" value="1"/>
</dbReference>
<sequence length="356" mass="39089">MSRKKLFLSLFKKLSIERLAYIDSTIEEDNKIPSIEEMNDSINSSIVDNELYSSKYDYFIQIENYIEKNNLNYLTYFDDKFPQKLREIAQAPRLLYYKGNLDNIGSLSIAIVGTRKPSNYGIWAANKFSKELASNGFCVISGMASGIDKFAHQGALESDGKTICVLGSSITKPYPKTNSKLMQTVIDSGGLVISEYSDLSPIIPANFAYRNRIVSGLSDGILIIEAGMKSGTLITADFGLEQGKNIFAVPGSIDSVSSIGTNNLIKQGAQLVTCVNDILEAYGMNYGNVVTGSKDMRSLSEIERTIYGCIQSKGICTADMISIHTSLNIKDVTGILNILDIKSFINYDGHIASIKT</sequence>
<accession>A0A1T4ZRA4</accession>
<dbReference type="OrthoDB" id="9785707at2"/>
<keyword evidence="4" id="KW-1185">Reference proteome</keyword>
<dbReference type="AlphaFoldDB" id="A0A1T4ZRA4"/>